<dbReference type="Gene3D" id="3.40.1570.10">
    <property type="entry name" value="HemS/ChuS/ChuX like domains"/>
    <property type="match status" value="1"/>
</dbReference>
<dbReference type="RefSeq" id="WP_237443282.1">
    <property type="nucleotide sequence ID" value="NZ_CAKLPX010000001.1"/>
</dbReference>
<name>A0ABM9ACF7_9GAMM</name>
<dbReference type="EMBL" id="CAKLPX010000001">
    <property type="protein sequence ID" value="CAH0990602.1"/>
    <property type="molecule type" value="Genomic_DNA"/>
</dbReference>
<evidence type="ECO:0000313" key="2">
    <source>
        <dbReference type="Proteomes" id="UP000838100"/>
    </source>
</evidence>
<gene>
    <name evidence="1" type="primary">hutX</name>
    <name evidence="1" type="ORF">SIN8267_00696</name>
</gene>
<dbReference type="Pfam" id="PF06228">
    <property type="entry name" value="ChuX_HutX"/>
    <property type="match status" value="1"/>
</dbReference>
<accession>A0ABM9ACF7</accession>
<dbReference type="Proteomes" id="UP000838100">
    <property type="component" value="Unassembled WGS sequence"/>
</dbReference>
<sequence length="130" mass="14556">MLEQTQKKMPAEQAMPLLQMFSQWENTTTIILHGGSVFEFKGVFPPGEMAHGFYNLKAGTGFEGHLNLAKVAAISFQSKDHRGQESHAFVFENKDGECVFKVFLGRDAAGVLHAEQKTAYLDMKQQYQQG</sequence>
<keyword evidence="2" id="KW-1185">Reference proteome</keyword>
<organism evidence="1 2">
    <name type="scientific">Sinobacterium norvegicum</name>
    <dbReference type="NCBI Taxonomy" id="1641715"/>
    <lineage>
        <taxon>Bacteria</taxon>
        <taxon>Pseudomonadati</taxon>
        <taxon>Pseudomonadota</taxon>
        <taxon>Gammaproteobacteria</taxon>
        <taxon>Cellvibrionales</taxon>
        <taxon>Spongiibacteraceae</taxon>
        <taxon>Sinobacterium</taxon>
    </lineage>
</organism>
<comment type="caution">
    <text evidence="1">The sequence shown here is derived from an EMBL/GenBank/DDBJ whole genome shotgun (WGS) entry which is preliminary data.</text>
</comment>
<evidence type="ECO:0000313" key="1">
    <source>
        <dbReference type="EMBL" id="CAH0990602.1"/>
    </source>
</evidence>
<dbReference type="InterPro" id="IPR010413">
    <property type="entry name" value="HutX-like"/>
</dbReference>
<dbReference type="SUPFAM" id="SSF144064">
    <property type="entry name" value="Heme iron utilization protein-like"/>
    <property type="match status" value="1"/>
</dbReference>
<dbReference type="InterPro" id="IPR053733">
    <property type="entry name" value="Heme_Transport_Util_sf"/>
</dbReference>
<proteinExistence type="predicted"/>
<protein>
    <submittedName>
        <fullName evidence="1">Intracellular heme transport protein HutX</fullName>
    </submittedName>
</protein>
<reference evidence="1" key="1">
    <citation type="submission" date="2021-12" db="EMBL/GenBank/DDBJ databases">
        <authorList>
            <person name="Rodrigo-Torres L."/>
            <person name="Arahal R. D."/>
            <person name="Lucena T."/>
        </authorList>
    </citation>
    <scope>NUCLEOTIDE SEQUENCE</scope>
    <source>
        <strain evidence="1">CECT 8267</strain>
    </source>
</reference>
<dbReference type="NCBIfam" id="TIGR04108">
    <property type="entry name" value="HutX"/>
    <property type="match status" value="1"/>
</dbReference>